<proteinExistence type="predicted"/>
<feature type="transmembrane region" description="Helical" evidence="6">
    <location>
        <begin position="58"/>
        <end position="83"/>
    </location>
</feature>
<evidence type="ECO:0000313" key="8">
    <source>
        <dbReference type="EMBL" id="VTS14970.1"/>
    </source>
</evidence>
<dbReference type="InterPro" id="IPR021062">
    <property type="entry name" value="ArAE_1_C"/>
</dbReference>
<dbReference type="PANTHER" id="PTHR40064:SF1">
    <property type="entry name" value="MEMBRANE PROTEIN"/>
    <property type="match status" value="1"/>
</dbReference>
<dbReference type="InterPro" id="IPR038323">
    <property type="entry name" value="ArAE_1_C_sf"/>
</dbReference>
<dbReference type="PANTHER" id="PTHR40064">
    <property type="entry name" value="MEMBRANE PROTEIN-RELATED"/>
    <property type="match status" value="1"/>
</dbReference>
<dbReference type="InterPro" id="IPR052984">
    <property type="entry name" value="UPF0421"/>
</dbReference>
<dbReference type="Pfam" id="PF06081">
    <property type="entry name" value="ArAE_1"/>
    <property type="match status" value="1"/>
</dbReference>
<reference evidence="8 9" key="1">
    <citation type="submission" date="2019-05" db="EMBL/GenBank/DDBJ databases">
        <authorList>
            <consortium name="Pathogen Informatics"/>
        </authorList>
    </citation>
    <scope>NUCLEOTIDE SEQUENCE [LARGE SCALE GENOMIC DNA]</scope>
    <source>
        <strain evidence="8 9">NCTC5386</strain>
    </source>
</reference>
<feature type="transmembrane region" description="Helical" evidence="6">
    <location>
        <begin position="89"/>
        <end position="112"/>
    </location>
</feature>
<keyword evidence="4 6" id="KW-1133">Transmembrane helix</keyword>
<evidence type="ECO:0000256" key="3">
    <source>
        <dbReference type="ARBA" id="ARBA00022692"/>
    </source>
</evidence>
<dbReference type="InterPro" id="IPR010343">
    <property type="entry name" value="ArAE_1"/>
</dbReference>
<gene>
    <name evidence="8" type="ORF">NCTC5386_01308</name>
</gene>
<evidence type="ECO:0000256" key="4">
    <source>
        <dbReference type="ARBA" id="ARBA00022989"/>
    </source>
</evidence>
<dbReference type="Pfam" id="PF11728">
    <property type="entry name" value="ArAE_1_C"/>
    <property type="match status" value="1"/>
</dbReference>
<dbReference type="Proteomes" id="UP000394068">
    <property type="component" value="Unassembled WGS sequence"/>
</dbReference>
<evidence type="ECO:0000256" key="6">
    <source>
        <dbReference type="SAM" id="Phobius"/>
    </source>
</evidence>
<organism evidence="8 9">
    <name type="scientific">Streptococcus pseudoporcinus</name>
    <dbReference type="NCBI Taxonomy" id="361101"/>
    <lineage>
        <taxon>Bacteria</taxon>
        <taxon>Bacillati</taxon>
        <taxon>Bacillota</taxon>
        <taxon>Bacilli</taxon>
        <taxon>Lactobacillales</taxon>
        <taxon>Streptococcaceae</taxon>
        <taxon>Streptococcus</taxon>
    </lineage>
</organism>
<evidence type="ECO:0000256" key="2">
    <source>
        <dbReference type="ARBA" id="ARBA00022475"/>
    </source>
</evidence>
<dbReference type="RefSeq" id="WP_077321950.1">
    <property type="nucleotide sequence ID" value="NZ_CABEHT010000001.1"/>
</dbReference>
<evidence type="ECO:0000256" key="5">
    <source>
        <dbReference type="ARBA" id="ARBA00023136"/>
    </source>
</evidence>
<feature type="transmembrane region" description="Helical" evidence="6">
    <location>
        <begin position="124"/>
        <end position="141"/>
    </location>
</feature>
<dbReference type="AlphaFoldDB" id="A0A4U9XN29"/>
<keyword evidence="3 6" id="KW-0812">Transmembrane</keyword>
<feature type="domain" description="Putative aromatic acid exporter C-terminal" evidence="7">
    <location>
        <begin position="146"/>
        <end position="308"/>
    </location>
</feature>
<dbReference type="Gene3D" id="1.20.120.940">
    <property type="entry name" value="Putative aromatic acid exporter, C-terminal domain"/>
    <property type="match status" value="1"/>
</dbReference>
<accession>A0A4U9XN29</accession>
<keyword evidence="2" id="KW-1003">Cell membrane</keyword>
<dbReference type="GO" id="GO:0005886">
    <property type="term" value="C:plasma membrane"/>
    <property type="evidence" value="ECO:0007669"/>
    <property type="project" value="UniProtKB-SubCell"/>
</dbReference>
<evidence type="ECO:0000259" key="7">
    <source>
        <dbReference type="Pfam" id="PF11728"/>
    </source>
</evidence>
<evidence type="ECO:0000313" key="9">
    <source>
        <dbReference type="Proteomes" id="UP000394068"/>
    </source>
</evidence>
<comment type="subcellular location">
    <subcellularLocation>
        <location evidence="1">Cell membrane</location>
        <topology evidence="1">Multi-pass membrane protein</topology>
    </subcellularLocation>
</comment>
<evidence type="ECO:0000256" key="1">
    <source>
        <dbReference type="ARBA" id="ARBA00004651"/>
    </source>
</evidence>
<protein>
    <submittedName>
        <fullName evidence="8">Membrane protein</fullName>
    </submittedName>
</protein>
<name>A0A4U9XN29_9STRE</name>
<dbReference type="EMBL" id="CABEHT010000001">
    <property type="protein sequence ID" value="VTS14970.1"/>
    <property type="molecule type" value="Genomic_DNA"/>
</dbReference>
<sequence length="319" mass="37316">MPLLERTIKMVITTILAIFIAESLQLTYAISAGIIALLSLHDTRKTSLKVARERLFAFFLAFCIAFFSFTVCGFSMLAFTVYLSFSIPILYLLKLESGLVPITVLVTHLLAFKSLNFQVLSNEFLLFIVGTSTALLGNAYMRAPKKEIQHYHVIIERELKDLLFQLESSLLTNFDNQLYHSLERLEILLGQALALVYRDSHNQVFQQTNYHVHYFEMRRHQLRIVDKMVKSCQKITERNRQSILLAHFIHETAEQLSKTNSALTLREDISLLLETYRQGELPKTRLEFENRSQIFQILQDLEQFILEKKEFYEDYKEYH</sequence>
<feature type="transmembrane region" description="Helical" evidence="6">
    <location>
        <begin position="12"/>
        <end position="38"/>
    </location>
</feature>
<keyword evidence="5 6" id="KW-0472">Membrane</keyword>